<evidence type="ECO:0000313" key="2">
    <source>
        <dbReference type="Proteomes" id="UP000185639"/>
    </source>
</evidence>
<reference evidence="2" key="1">
    <citation type="submission" date="2017-01" db="EMBL/GenBank/DDBJ databases">
        <authorList>
            <person name="Varghese N."/>
            <person name="Submissions S."/>
        </authorList>
    </citation>
    <scope>NUCLEOTIDE SEQUENCE [LARGE SCALE GENOMIC DNA]</scope>
    <source>
        <strain evidence="2">DSM 24913</strain>
    </source>
</reference>
<sequence length="293" mass="33069">MSQNCHLFFVFFSRIQKRRFPAILFNWVFNMATTKRQTSRLLSAIAIAGMSFTGVASAATLDDAVEQGVERVEKAQASQQTIDSIDKDIRATERDYRALMKEIEGLNVYISQLDRQLDAQAKDLASIDKSMSQAALVERQITPLMLRMIDAVNQFVAADVPFLKEERMARVSKLNDLMGRSDVTAAEKYRKVMEAYQAEIEYGRTIESYRGELEGETPREVDFLRIGRIALVYQSLDGQELGIWNTNSNSWQPLAPEYKSKVMAGIRIAREQAAPDLIKVPVAAPMMAQQEAN</sequence>
<gene>
    <name evidence="1" type="ORF">SAMN05421686_101312</name>
</gene>
<dbReference type="InterPro" id="IPR016866">
    <property type="entry name" value="UCP028069"/>
</dbReference>
<evidence type="ECO:0008006" key="3">
    <source>
        <dbReference type="Google" id="ProtNLM"/>
    </source>
</evidence>
<evidence type="ECO:0000313" key="1">
    <source>
        <dbReference type="EMBL" id="SIS43838.1"/>
    </source>
</evidence>
<dbReference type="AlphaFoldDB" id="A0A1N7J3A6"/>
<organism evidence="1 2">
    <name type="scientific">Thalassolituus maritimus</name>
    <dbReference type="NCBI Taxonomy" id="484498"/>
    <lineage>
        <taxon>Bacteria</taxon>
        <taxon>Pseudomonadati</taxon>
        <taxon>Pseudomonadota</taxon>
        <taxon>Gammaproteobacteria</taxon>
        <taxon>Oceanospirillales</taxon>
        <taxon>Oceanospirillaceae</taxon>
        <taxon>Thalassolituus</taxon>
    </lineage>
</organism>
<dbReference type="Proteomes" id="UP000185639">
    <property type="component" value="Unassembled WGS sequence"/>
</dbReference>
<dbReference type="STRING" id="484498.SAMN05421686_101312"/>
<keyword evidence="2" id="KW-1185">Reference proteome</keyword>
<dbReference type="PIRSF" id="PIRSF028069">
    <property type="entry name" value="UCP028069"/>
    <property type="match status" value="1"/>
</dbReference>
<accession>A0A1N7J3A6</accession>
<dbReference type="Pfam" id="PF11932">
    <property type="entry name" value="DUF3450"/>
    <property type="match status" value="1"/>
</dbReference>
<dbReference type="EMBL" id="FTOH01000001">
    <property type="protein sequence ID" value="SIS43838.1"/>
    <property type="molecule type" value="Genomic_DNA"/>
</dbReference>
<name>A0A1N7J3A6_9GAMM</name>
<protein>
    <recommendedName>
        <fullName evidence="3">TonB system biopolymer transport component</fullName>
    </recommendedName>
</protein>
<proteinExistence type="predicted"/>